<gene>
    <name evidence="2" type="primary">trhO</name>
    <name evidence="4" type="ORF">CLV38_11510</name>
</gene>
<dbReference type="Gene3D" id="3.40.250.10">
    <property type="entry name" value="Rhodanese-like domain"/>
    <property type="match status" value="1"/>
</dbReference>
<evidence type="ECO:0000256" key="1">
    <source>
        <dbReference type="ARBA" id="ARBA00023002"/>
    </source>
</evidence>
<comment type="similarity">
    <text evidence="2">Belongs to the TrhO family.</text>
</comment>
<dbReference type="NCBIfam" id="NF001135">
    <property type="entry name" value="PRK00142.1-3"/>
    <property type="match status" value="1"/>
</dbReference>
<dbReference type="Gene3D" id="3.30.70.100">
    <property type="match status" value="1"/>
</dbReference>
<dbReference type="GO" id="GO:0006400">
    <property type="term" value="P:tRNA modification"/>
    <property type="evidence" value="ECO:0007669"/>
    <property type="project" value="UniProtKB-UniRule"/>
</dbReference>
<dbReference type="EMBL" id="PVTO01000015">
    <property type="protein sequence ID" value="PRY82158.1"/>
    <property type="molecule type" value="Genomic_DNA"/>
</dbReference>
<comment type="caution">
    <text evidence="4">The sequence shown here is derived from an EMBL/GenBank/DDBJ whole genome shotgun (WGS) entry which is preliminary data.</text>
</comment>
<evidence type="ECO:0000313" key="4">
    <source>
        <dbReference type="EMBL" id="PRY82158.1"/>
    </source>
</evidence>
<dbReference type="Pfam" id="PF12368">
    <property type="entry name" value="Rhodanese_C"/>
    <property type="match status" value="1"/>
</dbReference>
<keyword evidence="5" id="KW-1185">Reference proteome</keyword>
<dbReference type="PROSITE" id="PS50206">
    <property type="entry name" value="RHODANESE_3"/>
    <property type="match status" value="1"/>
</dbReference>
<dbReference type="Proteomes" id="UP000238205">
    <property type="component" value="Unassembled WGS sequence"/>
</dbReference>
<evidence type="ECO:0000259" key="3">
    <source>
        <dbReference type="PROSITE" id="PS50206"/>
    </source>
</evidence>
<reference evidence="4 5" key="1">
    <citation type="submission" date="2018-03" db="EMBL/GenBank/DDBJ databases">
        <title>Genomic Encyclopedia of Archaeal and Bacterial Type Strains, Phase II (KMG-II): from individual species to whole genera.</title>
        <authorList>
            <person name="Goeker M."/>
        </authorList>
    </citation>
    <scope>NUCLEOTIDE SEQUENCE [LARGE SCALE GENOMIC DNA]</scope>
    <source>
        <strain evidence="4 5">DSM 13175</strain>
    </source>
</reference>
<dbReference type="InterPro" id="IPR020936">
    <property type="entry name" value="TrhO"/>
</dbReference>
<dbReference type="Pfam" id="PF17773">
    <property type="entry name" value="UPF0176_N"/>
    <property type="match status" value="1"/>
</dbReference>
<feature type="domain" description="Rhodanese" evidence="3">
    <location>
        <begin position="125"/>
        <end position="219"/>
    </location>
</feature>
<evidence type="ECO:0000256" key="2">
    <source>
        <dbReference type="HAMAP-Rule" id="MF_00469"/>
    </source>
</evidence>
<dbReference type="HAMAP" id="MF_00469">
    <property type="entry name" value="TrhO"/>
    <property type="match status" value="1"/>
</dbReference>
<dbReference type="PANTHER" id="PTHR43268:SF3">
    <property type="entry name" value="RHODANESE-LIKE DOMAIN-CONTAINING PROTEIN 7-RELATED"/>
    <property type="match status" value="1"/>
</dbReference>
<dbReference type="InterPro" id="IPR001763">
    <property type="entry name" value="Rhodanese-like_dom"/>
</dbReference>
<dbReference type="PANTHER" id="PTHR43268">
    <property type="entry name" value="THIOSULFATE SULFURTRANSFERASE/RHODANESE-LIKE DOMAIN-CONTAINING PROTEIN 2"/>
    <property type="match status" value="1"/>
</dbReference>
<dbReference type="SUPFAM" id="SSF52821">
    <property type="entry name" value="Rhodanese/Cell cycle control phosphatase"/>
    <property type="match status" value="1"/>
</dbReference>
<keyword evidence="1 2" id="KW-0560">Oxidoreductase</keyword>
<dbReference type="CDD" id="cd01518">
    <property type="entry name" value="RHOD_YceA"/>
    <property type="match status" value="1"/>
</dbReference>
<dbReference type="InterPro" id="IPR040503">
    <property type="entry name" value="TRHO_N"/>
</dbReference>
<protein>
    <recommendedName>
        <fullName evidence="2">tRNA uridine(34) hydroxylase</fullName>
        <ecNumber evidence="2">1.14.-.-</ecNumber>
    </recommendedName>
    <alternativeName>
        <fullName evidence="2">tRNA hydroxylation protein O</fullName>
    </alternativeName>
</protein>
<dbReference type="InterPro" id="IPR022111">
    <property type="entry name" value="Rhodanese_C"/>
</dbReference>
<evidence type="ECO:0000313" key="5">
    <source>
        <dbReference type="Proteomes" id="UP000238205"/>
    </source>
</evidence>
<dbReference type="OrthoDB" id="9778326at2"/>
<keyword evidence="2" id="KW-0819">tRNA processing</keyword>
<name>A0A2T0W622_9LACT</name>
<proteinExistence type="inferred from homology"/>
<dbReference type="InterPro" id="IPR036873">
    <property type="entry name" value="Rhodanese-like_dom_sf"/>
</dbReference>
<comment type="catalytic activity">
    <reaction evidence="2">
        <text>uridine(34) in tRNA + AH2 + O2 = 5-hydroxyuridine(34) in tRNA + A + H2O</text>
        <dbReference type="Rhea" id="RHEA:64224"/>
        <dbReference type="Rhea" id="RHEA-COMP:11727"/>
        <dbReference type="Rhea" id="RHEA-COMP:13381"/>
        <dbReference type="ChEBI" id="CHEBI:13193"/>
        <dbReference type="ChEBI" id="CHEBI:15377"/>
        <dbReference type="ChEBI" id="CHEBI:15379"/>
        <dbReference type="ChEBI" id="CHEBI:17499"/>
        <dbReference type="ChEBI" id="CHEBI:65315"/>
        <dbReference type="ChEBI" id="CHEBI:136877"/>
    </reaction>
</comment>
<sequence>MSDYRVLLYYKYVEIENPEEFRVNHLNLCNELGLKGRILVSEEGMNGTVSGTIEQTESYMKAVKSDERFADMFFKMDPAEGHAFKKMHVRYRPEIVSLQLGKDDLDPNQITGQYLEPEEFKAALEDDNTIVLDARNDYEYDLGHFRGAVRPDIRSFRELPEWIKENKEKFMNKRVVTYCTGGVRCEKFSGWLLKEGFEDVAQLHGGIHNYGTHPKTQGELWDGKMYVFDERISVDINRVDKTVISKDWFDGTLCERYVNCANPKCNRQIITSEENEHTYLRGCTHECRVSPENRYVKEHNLSQEDVSDRLALIGETLPETV</sequence>
<dbReference type="EC" id="1.14.-.-" evidence="2"/>
<dbReference type="GO" id="GO:0016705">
    <property type="term" value="F:oxidoreductase activity, acting on paired donors, with incorporation or reduction of molecular oxygen"/>
    <property type="evidence" value="ECO:0007669"/>
    <property type="project" value="UniProtKB-UniRule"/>
</dbReference>
<dbReference type="Pfam" id="PF00581">
    <property type="entry name" value="Rhodanese"/>
    <property type="match status" value="1"/>
</dbReference>
<dbReference type="RefSeq" id="WP_106193967.1">
    <property type="nucleotide sequence ID" value="NZ_PVTO01000015.1"/>
</dbReference>
<comment type="function">
    <text evidence="2">Catalyzes oxygen-dependent 5-hydroxyuridine (ho5U) modification at position 34 in tRNAs.</text>
</comment>
<accession>A0A2T0W622</accession>
<dbReference type="SMART" id="SM00450">
    <property type="entry name" value="RHOD"/>
    <property type="match status" value="1"/>
</dbReference>
<organism evidence="4 5">
    <name type="scientific">Alkalibacterium olivapovliticus</name>
    <dbReference type="NCBI Taxonomy" id="99907"/>
    <lineage>
        <taxon>Bacteria</taxon>
        <taxon>Bacillati</taxon>
        <taxon>Bacillota</taxon>
        <taxon>Bacilli</taxon>
        <taxon>Lactobacillales</taxon>
        <taxon>Carnobacteriaceae</taxon>
        <taxon>Alkalibacterium</taxon>
    </lineage>
</organism>
<dbReference type="AlphaFoldDB" id="A0A2T0W622"/>